<evidence type="ECO:0000313" key="4">
    <source>
        <dbReference type="EMBL" id="KAF7290301.1"/>
    </source>
</evidence>
<dbReference type="Proteomes" id="UP000613580">
    <property type="component" value="Unassembled WGS sequence"/>
</dbReference>
<reference evidence="4" key="1">
    <citation type="submission" date="2020-05" db="EMBL/GenBank/DDBJ databases">
        <title>Mycena genomes resolve the evolution of fungal bioluminescence.</title>
        <authorList>
            <person name="Tsai I.J."/>
        </authorList>
    </citation>
    <scope>NUCLEOTIDE SEQUENCE</scope>
    <source>
        <strain evidence="4">110903Hualien_Pintung</strain>
    </source>
</reference>
<evidence type="ECO:0000256" key="3">
    <source>
        <dbReference type="ARBA" id="ARBA00023002"/>
    </source>
</evidence>
<dbReference type="InterPro" id="IPR036291">
    <property type="entry name" value="NAD(P)-bd_dom_sf"/>
</dbReference>
<dbReference type="GO" id="GO:0016491">
    <property type="term" value="F:oxidoreductase activity"/>
    <property type="evidence" value="ECO:0007669"/>
    <property type="project" value="UniProtKB-KW"/>
</dbReference>
<accession>A0A8H6S0B1</accession>
<dbReference type="PANTHER" id="PTHR24320:SF282">
    <property type="entry name" value="WW DOMAIN-CONTAINING OXIDOREDUCTASE"/>
    <property type="match status" value="1"/>
</dbReference>
<proteinExistence type="inferred from homology"/>
<organism evidence="4 5">
    <name type="scientific">Mycena chlorophos</name>
    <name type="common">Agaric fungus</name>
    <name type="synonym">Agaricus chlorophos</name>
    <dbReference type="NCBI Taxonomy" id="658473"/>
    <lineage>
        <taxon>Eukaryota</taxon>
        <taxon>Fungi</taxon>
        <taxon>Dikarya</taxon>
        <taxon>Basidiomycota</taxon>
        <taxon>Agaricomycotina</taxon>
        <taxon>Agaricomycetes</taxon>
        <taxon>Agaricomycetidae</taxon>
        <taxon>Agaricales</taxon>
        <taxon>Marasmiineae</taxon>
        <taxon>Mycenaceae</taxon>
        <taxon>Mycena</taxon>
    </lineage>
</organism>
<keyword evidence="3" id="KW-0560">Oxidoreductase</keyword>
<keyword evidence="2" id="KW-0521">NADP</keyword>
<dbReference type="PRINTS" id="PR00081">
    <property type="entry name" value="GDHRDH"/>
</dbReference>
<dbReference type="Pfam" id="PF00106">
    <property type="entry name" value="adh_short"/>
    <property type="match status" value="1"/>
</dbReference>
<dbReference type="OrthoDB" id="191139at2759"/>
<comment type="caution">
    <text evidence="4">The sequence shown here is derived from an EMBL/GenBank/DDBJ whole genome shotgun (WGS) entry which is preliminary data.</text>
</comment>
<dbReference type="EMBL" id="JACAZE010000026">
    <property type="protein sequence ID" value="KAF7290301.1"/>
    <property type="molecule type" value="Genomic_DNA"/>
</dbReference>
<dbReference type="SUPFAM" id="SSF51735">
    <property type="entry name" value="NAD(P)-binding Rossmann-fold domains"/>
    <property type="match status" value="1"/>
</dbReference>
<dbReference type="PANTHER" id="PTHR24320">
    <property type="entry name" value="RETINOL DEHYDROGENASE"/>
    <property type="match status" value="1"/>
</dbReference>
<keyword evidence="5" id="KW-1185">Reference proteome</keyword>
<name>A0A8H6S0B1_MYCCL</name>
<protein>
    <submittedName>
        <fullName evidence="4">NAD-binding protein</fullName>
    </submittedName>
</protein>
<evidence type="ECO:0000256" key="1">
    <source>
        <dbReference type="ARBA" id="ARBA00006484"/>
    </source>
</evidence>
<evidence type="ECO:0000256" key="2">
    <source>
        <dbReference type="ARBA" id="ARBA00022857"/>
    </source>
</evidence>
<sequence length="312" mass="34065">MGLWTQYFPPRSTFSVDDIPDLSGQVAIVTGGNSGIGWETAKALLAHNAKVYVAARSKDRVTEANKTLEAATGKRAQFLQLDLADLASVKASAEDFLQRETRLDMLFNNGGVMAPPMDQLTVQGYDLQFGTNVLGHFYFTELLIPLMISTAKETKKNGRILNTSSVAAHHFGLPNVSYDAVVPGPARTKFGDPMKLYMQSKFGNILVSNELQRRYGSEGIMSVALHPGNLKTQLGRHAGIILKIIAFLISYPQPLGALTQLWAGTTDEGAGLGGKFLYPWARVGEMPAIAPGSEEQLWSWCEDQVKKFNDQA</sequence>
<comment type="similarity">
    <text evidence="1">Belongs to the short-chain dehydrogenases/reductases (SDR) family.</text>
</comment>
<dbReference type="Gene3D" id="3.40.50.720">
    <property type="entry name" value="NAD(P)-binding Rossmann-like Domain"/>
    <property type="match status" value="1"/>
</dbReference>
<gene>
    <name evidence="4" type="ORF">HMN09_01288100</name>
</gene>
<evidence type="ECO:0000313" key="5">
    <source>
        <dbReference type="Proteomes" id="UP000613580"/>
    </source>
</evidence>
<dbReference type="InterPro" id="IPR002347">
    <property type="entry name" value="SDR_fam"/>
</dbReference>
<dbReference type="AlphaFoldDB" id="A0A8H6S0B1"/>